<evidence type="ECO:0000313" key="2">
    <source>
        <dbReference type="Proteomes" id="UP000586722"/>
    </source>
</evidence>
<dbReference type="NCBIfam" id="TIGR03067">
    <property type="entry name" value="Planc_TIGR03067"/>
    <property type="match status" value="1"/>
</dbReference>
<gene>
    <name evidence="1" type="ORF">GWI72_12105</name>
</gene>
<dbReference type="EMBL" id="JAABLQ010000001">
    <property type="protein sequence ID" value="NBN79012.1"/>
    <property type="molecule type" value="Genomic_DNA"/>
</dbReference>
<keyword evidence="2" id="KW-1185">Reference proteome</keyword>
<name>A0A7X5F3B7_9HYPH</name>
<dbReference type="Proteomes" id="UP000586722">
    <property type="component" value="Unassembled WGS sequence"/>
</dbReference>
<accession>A0A7X5F3B7</accession>
<reference evidence="2" key="1">
    <citation type="submission" date="2020-01" db="EMBL/GenBank/DDBJ databases">
        <authorList>
            <person name="Fang Y."/>
            <person name="Sun R."/>
            <person name="Nie L."/>
            <person name="He J."/>
            <person name="Hao L."/>
            <person name="Wang L."/>
            <person name="Su S."/>
            <person name="Lv E."/>
            <person name="Zhang Z."/>
            <person name="Xie R."/>
            <person name="Liu H."/>
        </authorList>
    </citation>
    <scope>NUCLEOTIDE SEQUENCE [LARGE SCALE GENOMIC DNA]</scope>
    <source>
        <strain evidence="2">XCT-53</strain>
    </source>
</reference>
<sequence>MTPDTRTDLEALQGRWLQVRFEENGLVDPPDSHGLPGAITTITGTRFHVAIPGGETILEGLFELDATTQPKSITWIDTIGEDAGKRLPAIYRLEPDSFVFVAADAGMNRPTEFTTRPGLTLRGFVRA</sequence>
<organism evidence="1 2">
    <name type="scientific">Pannonibacter tanglangensis</name>
    <dbReference type="NCBI Taxonomy" id="2750084"/>
    <lineage>
        <taxon>Bacteria</taxon>
        <taxon>Pseudomonadati</taxon>
        <taxon>Pseudomonadota</taxon>
        <taxon>Alphaproteobacteria</taxon>
        <taxon>Hyphomicrobiales</taxon>
        <taxon>Stappiaceae</taxon>
        <taxon>Pannonibacter</taxon>
    </lineage>
</organism>
<evidence type="ECO:0000313" key="1">
    <source>
        <dbReference type="EMBL" id="NBN79012.1"/>
    </source>
</evidence>
<dbReference type="RefSeq" id="WP_161708773.1">
    <property type="nucleotide sequence ID" value="NZ_JAABLQ010000001.1"/>
</dbReference>
<dbReference type="InterPro" id="IPR017504">
    <property type="entry name" value="CHP03067_Planctomycetes"/>
</dbReference>
<dbReference type="AlphaFoldDB" id="A0A7X5F3B7"/>
<comment type="caution">
    <text evidence="1">The sequence shown here is derived from an EMBL/GenBank/DDBJ whole genome shotgun (WGS) entry which is preliminary data.</text>
</comment>
<protein>
    <submittedName>
        <fullName evidence="1">TIGR03067 domain-containing protein</fullName>
    </submittedName>
</protein>
<proteinExistence type="predicted"/>